<reference evidence="3 4" key="1">
    <citation type="submission" date="2018-11" db="EMBL/GenBank/DDBJ databases">
        <title>Genome assembly of Steccherinum ochraceum LE-BIN_3174, the white-rot fungus of the Steccherinaceae family (The Residual Polyporoid clade, Polyporales, Basidiomycota).</title>
        <authorList>
            <person name="Fedorova T.V."/>
            <person name="Glazunova O.A."/>
            <person name="Landesman E.O."/>
            <person name="Moiseenko K.V."/>
            <person name="Psurtseva N.V."/>
            <person name="Savinova O.S."/>
            <person name="Shakhova N.V."/>
            <person name="Tyazhelova T.V."/>
            <person name="Vasina D.V."/>
        </authorList>
    </citation>
    <scope>NUCLEOTIDE SEQUENCE [LARGE SCALE GENOMIC DNA]</scope>
    <source>
        <strain evidence="3 4">LE-BIN_3174</strain>
    </source>
</reference>
<keyword evidence="1" id="KW-0812">Transmembrane</keyword>
<dbReference type="OrthoDB" id="5424209at2759"/>
<feature type="transmembrane region" description="Helical" evidence="1">
    <location>
        <begin position="169"/>
        <end position="188"/>
    </location>
</feature>
<feature type="transmembrane region" description="Helical" evidence="1">
    <location>
        <begin position="145"/>
        <end position="163"/>
    </location>
</feature>
<feature type="transmembrane region" description="Helical" evidence="1">
    <location>
        <begin position="116"/>
        <end position="133"/>
    </location>
</feature>
<accession>A0A4R0R3E8</accession>
<evidence type="ECO:0000313" key="3">
    <source>
        <dbReference type="EMBL" id="TCD61730.1"/>
    </source>
</evidence>
<dbReference type="EMBL" id="RWJN01000435">
    <property type="protein sequence ID" value="TCD61730.1"/>
    <property type="molecule type" value="Genomic_DNA"/>
</dbReference>
<dbReference type="Proteomes" id="UP000292702">
    <property type="component" value="Unassembled WGS sequence"/>
</dbReference>
<comment type="caution">
    <text evidence="3">The sequence shown here is derived from an EMBL/GenBank/DDBJ whole genome shotgun (WGS) entry which is preliminary data.</text>
</comment>
<proteinExistence type="predicted"/>
<feature type="transmembrane region" description="Helical" evidence="1">
    <location>
        <begin position="46"/>
        <end position="65"/>
    </location>
</feature>
<dbReference type="InterPro" id="IPR045340">
    <property type="entry name" value="DUF6533"/>
</dbReference>
<evidence type="ECO:0000256" key="1">
    <source>
        <dbReference type="SAM" id="Phobius"/>
    </source>
</evidence>
<protein>
    <recommendedName>
        <fullName evidence="2">DUF6533 domain-containing protein</fullName>
    </recommendedName>
</protein>
<gene>
    <name evidence="3" type="ORF">EIP91_007997</name>
</gene>
<feature type="transmembrane region" description="Helical" evidence="1">
    <location>
        <begin position="241"/>
        <end position="263"/>
    </location>
</feature>
<feature type="transmembrane region" description="Helical" evidence="1">
    <location>
        <begin position="208"/>
        <end position="235"/>
    </location>
</feature>
<name>A0A4R0R3E8_9APHY</name>
<sequence length="907" mass="101080">MASKAATHYLQYDIQWSSLALLYYDYALTFPMEVKYIWRDKFRLSTILYVFCRYALVANVLYLLAISDKLTDEYVRCFSCNSWYKFLGALSVLGRAAVIITFTGRVYAVWSQNQYILAYLSILGLACIALDITHVPRVLEHPDRYASIALRYVGLFTNLTFYFCTTANHLLSILMAAFEFSAVVLTAVRCVQSFRAGSATWGSERGGLLYVIFEQGVLYFCIMSAFTIATVVLIYRGSSGFWQRLLNALTLPLSGLLTARFLLHVRRWDFERTGGIRATAGSNFDSQDNSVVFRVAGLISTIVDEFGSDPVARATTKTIDWNVHVLTEAFDRECNVQYKRLSSNSSSDGSASYDSLNLWGSDDASSTTSVDSSAHGVPKLEAYLYFYGLRGNRKPGPKLIWRSSTDVFTPPSGPSQDVRAMQLLTVHEHVKLGKEKDLWPKIRKETVHLLDVKEIKLTSVDLVRFRWEEPTKDGLGNPVTSAVTIWIGVLPDSTNGDAAFDAAQDIFELLKEHSIDDIDIAFRESEVQSFAGPVLYAPVNDVHPLKDVIDWVTTPLSLPIAGSKTRHMQGTLGFYFKIGDDLYGVTARHVLFPDTEANVVYRYDTSAPKKNVILMGNRGFDDLLASIQALIGTLNNTVIVLEKSVKTYTARAQAGSAQAAADLVVYQQRLDNTNNTIVELKTFFATLKREWSDFNNRVIGHVVWSPPITGLNAPDGYTQDVCVIKLDKEKFLPNFRGNVIDLGTEIESGKLMALLYPRVDVPSEFDYPEDRLYQLRVILAAANIKEPNSHDIKGDPTRFVMKRGLTTRTTVGRLNGFESHKRRYGLLGAFDSVEAAVHPYDNDSGPFSRGGDSGAAIFGANNDFVAQLTGGAGPTDSSDITYGTPMEWLWDAVIKTEFPKAVLFFDN</sequence>
<dbReference type="AlphaFoldDB" id="A0A4R0R3E8"/>
<organism evidence="3 4">
    <name type="scientific">Steccherinum ochraceum</name>
    <dbReference type="NCBI Taxonomy" id="92696"/>
    <lineage>
        <taxon>Eukaryota</taxon>
        <taxon>Fungi</taxon>
        <taxon>Dikarya</taxon>
        <taxon>Basidiomycota</taxon>
        <taxon>Agaricomycotina</taxon>
        <taxon>Agaricomycetes</taxon>
        <taxon>Polyporales</taxon>
        <taxon>Steccherinaceae</taxon>
        <taxon>Steccherinum</taxon>
    </lineage>
</organism>
<evidence type="ECO:0000313" key="4">
    <source>
        <dbReference type="Proteomes" id="UP000292702"/>
    </source>
</evidence>
<evidence type="ECO:0000259" key="2">
    <source>
        <dbReference type="Pfam" id="PF20151"/>
    </source>
</evidence>
<feature type="domain" description="DUF6533" evidence="2">
    <location>
        <begin position="17"/>
        <end position="55"/>
    </location>
</feature>
<keyword evidence="1" id="KW-0472">Membrane</keyword>
<dbReference type="Pfam" id="PF20151">
    <property type="entry name" value="DUF6533"/>
    <property type="match status" value="1"/>
</dbReference>
<keyword evidence="4" id="KW-1185">Reference proteome</keyword>
<feature type="transmembrane region" description="Helical" evidence="1">
    <location>
        <begin position="86"/>
        <end position="110"/>
    </location>
</feature>
<keyword evidence="1" id="KW-1133">Transmembrane helix</keyword>